<feature type="domain" description="HTH cro/C1-type" evidence="2">
    <location>
        <begin position="10"/>
        <end position="64"/>
    </location>
</feature>
<reference evidence="3" key="1">
    <citation type="submission" date="2020-06" db="EMBL/GenBank/DDBJ databases">
        <title>Characterization of fructooligosaccharide metabolism and fructooligosaccharide-degrading enzymes in human commensal butyrate producers.</title>
        <authorList>
            <person name="Tanno H."/>
            <person name="Fujii T."/>
            <person name="Hirano K."/>
            <person name="Maeno S."/>
            <person name="Tonozuka T."/>
            <person name="Sakamoto M."/>
            <person name="Ohkuma M."/>
            <person name="Tochio T."/>
            <person name="Endo A."/>
        </authorList>
    </citation>
    <scope>NUCLEOTIDE SEQUENCE</scope>
    <source>
        <strain evidence="3">JCM 17466</strain>
    </source>
</reference>
<dbReference type="RefSeq" id="WP_087416661.1">
    <property type="nucleotide sequence ID" value="NZ_BLYI01000023.1"/>
</dbReference>
<dbReference type="SMART" id="SM00530">
    <property type="entry name" value="HTH_XRE"/>
    <property type="match status" value="1"/>
</dbReference>
<dbReference type="AlphaFoldDB" id="A0A916VCA8"/>
<evidence type="ECO:0000256" key="1">
    <source>
        <dbReference type="ARBA" id="ARBA00023125"/>
    </source>
</evidence>
<evidence type="ECO:0000313" key="4">
    <source>
        <dbReference type="Proteomes" id="UP000613208"/>
    </source>
</evidence>
<dbReference type="PANTHER" id="PTHR46558">
    <property type="entry name" value="TRACRIPTIONAL REGULATORY PROTEIN-RELATED-RELATED"/>
    <property type="match status" value="1"/>
</dbReference>
<dbReference type="SUPFAM" id="SSF47413">
    <property type="entry name" value="lambda repressor-like DNA-binding domains"/>
    <property type="match status" value="1"/>
</dbReference>
<proteinExistence type="predicted"/>
<evidence type="ECO:0000259" key="2">
    <source>
        <dbReference type="PROSITE" id="PS50943"/>
    </source>
</evidence>
<comment type="caution">
    <text evidence="3">The sequence shown here is derived from an EMBL/GenBank/DDBJ whole genome shotgun (WGS) entry which is preliminary data.</text>
</comment>
<dbReference type="InterPro" id="IPR001387">
    <property type="entry name" value="Cro/C1-type_HTH"/>
</dbReference>
<keyword evidence="4" id="KW-1185">Reference proteome</keyword>
<evidence type="ECO:0000313" key="3">
    <source>
        <dbReference type="EMBL" id="GFO84475.1"/>
    </source>
</evidence>
<keyword evidence="1" id="KW-0238">DNA-binding</keyword>
<protein>
    <recommendedName>
        <fullName evidence="2">HTH cro/C1-type domain-containing protein</fullName>
    </recommendedName>
</protein>
<dbReference type="InterPro" id="IPR010982">
    <property type="entry name" value="Lambda_DNA-bd_dom_sf"/>
</dbReference>
<dbReference type="PANTHER" id="PTHR46558:SF11">
    <property type="entry name" value="HTH-TYPE TRANSCRIPTIONAL REGULATOR XRE"/>
    <property type="match status" value="1"/>
</dbReference>
<dbReference type="Gene3D" id="1.10.260.40">
    <property type="entry name" value="lambda repressor-like DNA-binding domains"/>
    <property type="match status" value="1"/>
</dbReference>
<dbReference type="EMBL" id="BLYI01000023">
    <property type="protein sequence ID" value="GFO84475.1"/>
    <property type="molecule type" value="Genomic_DNA"/>
</dbReference>
<accession>A0A916VCA8</accession>
<dbReference type="Proteomes" id="UP000613208">
    <property type="component" value="Unassembled WGS sequence"/>
</dbReference>
<organism evidence="3 4">
    <name type="scientific">Anaerostipes butyraticus</name>
    <dbReference type="NCBI Taxonomy" id="645466"/>
    <lineage>
        <taxon>Bacteria</taxon>
        <taxon>Bacillati</taxon>
        <taxon>Bacillota</taxon>
        <taxon>Clostridia</taxon>
        <taxon>Lachnospirales</taxon>
        <taxon>Lachnospiraceae</taxon>
        <taxon>Anaerostipes</taxon>
    </lineage>
</organism>
<dbReference type="CDD" id="cd00093">
    <property type="entry name" value="HTH_XRE"/>
    <property type="match status" value="1"/>
</dbReference>
<gene>
    <name evidence="3" type="ORF">ANBU17_08220</name>
</gene>
<dbReference type="GO" id="GO:0003677">
    <property type="term" value="F:DNA binding"/>
    <property type="evidence" value="ECO:0007669"/>
    <property type="project" value="UniProtKB-KW"/>
</dbReference>
<dbReference type="PROSITE" id="PS50943">
    <property type="entry name" value="HTH_CROC1"/>
    <property type="match status" value="1"/>
</dbReference>
<dbReference type="Pfam" id="PF01381">
    <property type="entry name" value="HTH_3"/>
    <property type="match status" value="1"/>
</dbReference>
<sequence length="114" mass="12926">MYRQRLGDAVREARMNLDLSQNTLAERSHVSLRTISDIETYKANPRFDSLCSLASYLNISIDAVIKDRKNNSGSTTMQQILIELESCSEEEQVIVLQTLRGLLKGLHTRTENPT</sequence>
<name>A0A916VCA8_9FIRM</name>